<reference evidence="1 2" key="1">
    <citation type="journal article" date="2016" name="Nat. Commun.">
        <title>Thousands of microbial genomes shed light on interconnected biogeochemical processes in an aquifer system.</title>
        <authorList>
            <person name="Anantharaman K."/>
            <person name="Brown C.T."/>
            <person name="Hug L.A."/>
            <person name="Sharon I."/>
            <person name="Castelle C.J."/>
            <person name="Probst A.J."/>
            <person name="Thomas B.C."/>
            <person name="Singh A."/>
            <person name="Wilkins M.J."/>
            <person name="Karaoz U."/>
            <person name="Brodie E.L."/>
            <person name="Williams K.H."/>
            <person name="Hubbard S.S."/>
            <person name="Banfield J.F."/>
        </authorList>
    </citation>
    <scope>NUCLEOTIDE SEQUENCE [LARGE SCALE GENOMIC DNA]</scope>
</reference>
<dbReference type="AlphaFoldDB" id="A0A1F6LJI4"/>
<comment type="caution">
    <text evidence="1">The sequence shown here is derived from an EMBL/GenBank/DDBJ whole genome shotgun (WGS) entry which is preliminary data.</text>
</comment>
<dbReference type="EMBL" id="MFPS01000007">
    <property type="protein sequence ID" value="OGH59485.1"/>
    <property type="molecule type" value="Genomic_DNA"/>
</dbReference>
<dbReference type="SUPFAM" id="SSF109604">
    <property type="entry name" value="HD-domain/PDEase-like"/>
    <property type="match status" value="1"/>
</dbReference>
<evidence type="ECO:0000313" key="1">
    <source>
        <dbReference type="EMBL" id="OGH59485.1"/>
    </source>
</evidence>
<sequence>MEKEKFQPNPIQNLLMKVMSEMRNNPGLFQEMKQAKRSEKFYSEPLEQKDETKRSKDTVGLTHAINTHNITKELTDIDLKNNKLDETQSFRLRITALIHDMGELSPKGDIDYNEKSSTDTKEEIEYFEKNIQNLFPNLLKTEIENILEIYKENIHYKDKGENTQEAKYFNMVEFVGALMHALEEFDEKRDNMKWRRFCDDYLYNIAEKIENIINNYPAAKQYLSNHKNKLQKMINWAEKEIKENPKHKEMEKLTDEKIITWKNILKKIS</sequence>
<evidence type="ECO:0000313" key="2">
    <source>
        <dbReference type="Proteomes" id="UP000177067"/>
    </source>
</evidence>
<accession>A0A1F6LJI4</accession>
<proteinExistence type="predicted"/>
<dbReference type="Gene3D" id="1.10.3210.10">
    <property type="entry name" value="Hypothetical protein af1432"/>
    <property type="match status" value="1"/>
</dbReference>
<protein>
    <recommendedName>
        <fullName evidence="3">HD domain-containing protein</fullName>
    </recommendedName>
</protein>
<dbReference type="Proteomes" id="UP000177067">
    <property type="component" value="Unassembled WGS sequence"/>
</dbReference>
<gene>
    <name evidence="1" type="ORF">A2725_01530</name>
</gene>
<evidence type="ECO:0008006" key="3">
    <source>
        <dbReference type="Google" id="ProtNLM"/>
    </source>
</evidence>
<name>A0A1F6LJI4_9BACT</name>
<organism evidence="1 2">
    <name type="scientific">Candidatus Magasanikbacteria bacterium RIFCSPHIGHO2_01_FULL_33_34</name>
    <dbReference type="NCBI Taxonomy" id="1798671"/>
    <lineage>
        <taxon>Bacteria</taxon>
        <taxon>Candidatus Magasanikiibacteriota</taxon>
    </lineage>
</organism>